<dbReference type="Proteomes" id="UP000284657">
    <property type="component" value="Unassembled WGS sequence"/>
</dbReference>
<comment type="caution">
    <text evidence="6">The sequence shown here is derived from an EMBL/GenBank/DDBJ whole genome shotgun (WGS) entry which is preliminary data.</text>
</comment>
<dbReference type="Proteomes" id="UP000277300">
    <property type="component" value="Unassembled WGS sequence"/>
</dbReference>
<dbReference type="Gene3D" id="1.10.238.10">
    <property type="entry name" value="EF-hand"/>
    <property type="match status" value="1"/>
</dbReference>
<dbReference type="GO" id="GO:0005509">
    <property type="term" value="F:calcium ion binding"/>
    <property type="evidence" value="ECO:0007669"/>
    <property type="project" value="InterPro"/>
</dbReference>
<sequence>MKLRNKQKQWSGEQSREKTVAKSTTDAQTHGNKIHIALEAVTEEKIPSAPAKDPIEGKKNKKPASTDSKASKPILPKRDSNAKEKLAESLPETTDPTENFNDNVDYRKVESNGLYNILVQTRRCEELCSGLGLTMKDIRKLKRKYNDNDMYHSGEINQAEFFFMIKEEQRPLTQGIFRLADVAVDQKFLSFDEYLLCVVTFATFTKPELYEHVFDLYDADQSGALDESECTKMSLELQSKQFNYPANVATAIRLLEGKDGLAAFAPDDGLVDLDQFMKFARNFPVAFFPIINMQKNIRAATLGESRWSRITANKLKVHELVSYMRRHHGDVPDLSFCEITASIFSNEIFSIRKRAVEFYALEIARRRHVDAEVTED</sequence>
<feature type="compositionally biased region" description="Polar residues" evidence="3">
    <location>
        <begin position="91"/>
        <end position="102"/>
    </location>
</feature>
<evidence type="ECO:0000259" key="4">
    <source>
        <dbReference type="PROSITE" id="PS50222"/>
    </source>
</evidence>
<dbReference type="EMBL" id="MBAD02001397">
    <property type="protein sequence ID" value="RLN55105.1"/>
    <property type="molecule type" value="Genomic_DNA"/>
</dbReference>
<dbReference type="InterPro" id="IPR002048">
    <property type="entry name" value="EF_hand_dom"/>
</dbReference>
<dbReference type="SUPFAM" id="SSF47473">
    <property type="entry name" value="EF-hand"/>
    <property type="match status" value="1"/>
</dbReference>
<name>A0A3F2S1Z4_9STRA</name>
<evidence type="ECO:0000256" key="1">
    <source>
        <dbReference type="ARBA" id="ARBA00022723"/>
    </source>
</evidence>
<keyword evidence="1" id="KW-0479">Metal-binding</keyword>
<evidence type="ECO:0000313" key="7">
    <source>
        <dbReference type="Proteomes" id="UP000277300"/>
    </source>
</evidence>
<dbReference type="PANTHER" id="PTHR45942">
    <property type="entry name" value="PROTEIN PHOSPATASE 3 REGULATORY SUBUNIT B ALPHA ISOFORM TYPE 1"/>
    <property type="match status" value="1"/>
</dbReference>
<feature type="region of interest" description="Disordered" evidence="3">
    <location>
        <begin position="1"/>
        <end position="103"/>
    </location>
</feature>
<evidence type="ECO:0000313" key="6">
    <source>
        <dbReference type="EMBL" id="RLN68767.1"/>
    </source>
</evidence>
<evidence type="ECO:0000313" key="8">
    <source>
        <dbReference type="Proteomes" id="UP000284657"/>
    </source>
</evidence>
<evidence type="ECO:0000313" key="5">
    <source>
        <dbReference type="EMBL" id="RLN55105.1"/>
    </source>
</evidence>
<dbReference type="EMBL" id="MBDO02000010">
    <property type="protein sequence ID" value="RLN68767.1"/>
    <property type="molecule type" value="Genomic_DNA"/>
</dbReference>
<dbReference type="InterPro" id="IPR011992">
    <property type="entry name" value="EF-hand-dom_pair"/>
</dbReference>
<feature type="compositionally biased region" description="Polar residues" evidence="3">
    <location>
        <begin position="21"/>
        <end position="31"/>
    </location>
</feature>
<evidence type="ECO:0000256" key="2">
    <source>
        <dbReference type="ARBA" id="ARBA00022737"/>
    </source>
</evidence>
<feature type="compositionally biased region" description="Basic and acidic residues" evidence="3">
    <location>
        <begin position="76"/>
        <end position="87"/>
    </location>
</feature>
<dbReference type="OrthoDB" id="191686at2759"/>
<evidence type="ECO:0000256" key="3">
    <source>
        <dbReference type="SAM" id="MobiDB-lite"/>
    </source>
</evidence>
<dbReference type="PROSITE" id="PS50222">
    <property type="entry name" value="EF_HAND_2"/>
    <property type="match status" value="1"/>
</dbReference>
<feature type="domain" description="EF-hand" evidence="4">
    <location>
        <begin position="205"/>
        <end position="240"/>
    </location>
</feature>
<proteinExistence type="predicted"/>
<organism evidence="6 7">
    <name type="scientific">Phytophthora kernoviae</name>
    <dbReference type="NCBI Taxonomy" id="325452"/>
    <lineage>
        <taxon>Eukaryota</taxon>
        <taxon>Sar</taxon>
        <taxon>Stramenopiles</taxon>
        <taxon>Oomycota</taxon>
        <taxon>Peronosporomycetes</taxon>
        <taxon>Peronosporales</taxon>
        <taxon>Peronosporaceae</taxon>
        <taxon>Phytophthora</taxon>
    </lineage>
</organism>
<accession>A0A3F2S1Z4</accession>
<dbReference type="AlphaFoldDB" id="A0A3F2S1Z4"/>
<protein>
    <recommendedName>
        <fullName evidence="4">EF-hand domain-containing protein</fullName>
    </recommendedName>
</protein>
<reference evidence="7 8" key="1">
    <citation type="submission" date="2018-07" db="EMBL/GenBank/DDBJ databases">
        <title>Genome sequencing of oomycete isolates from Chile give support for New Zealand origin for Phytophthora kernoviae and make available the first Nothophytophthora sp. genome.</title>
        <authorList>
            <person name="Studholme D.J."/>
            <person name="Sanfuentes E."/>
            <person name="Panda P."/>
            <person name="Hill R."/>
            <person name="Sambles C."/>
            <person name="Grant M."/>
            <person name="Williams N.M."/>
            <person name="Mcdougal R.L."/>
        </authorList>
    </citation>
    <scope>NUCLEOTIDE SEQUENCE [LARGE SCALE GENOMIC DNA]</scope>
    <source>
        <strain evidence="6">Chile6</strain>
        <strain evidence="5">Chile7</strain>
    </source>
</reference>
<gene>
    <name evidence="5" type="ORF">BBJ29_003487</name>
    <name evidence="6" type="ORF">BBP00_00000799</name>
</gene>
<keyword evidence="2" id="KW-0677">Repeat</keyword>